<dbReference type="EMBL" id="FR773153">
    <property type="protein sequence ID" value="CBY93375.1"/>
    <property type="molecule type" value="Genomic_DNA"/>
</dbReference>
<keyword evidence="2" id="KW-1185">Reference proteome</keyword>
<reference evidence="1 2" key="1">
    <citation type="journal article" date="2011" name="J. Bacteriol.">
        <title>Complete genome sequence of Mycoplasma haemofelis, a hemotropic mycoplasma.</title>
        <authorList>
            <person name="Barker E.N."/>
            <person name="Helps C.R."/>
            <person name="Peters I.R."/>
            <person name="Darby A.C."/>
            <person name="Radford A.D."/>
            <person name="Tasker S."/>
        </authorList>
    </citation>
    <scope>NUCLEOTIDE SEQUENCE [LARGE SCALE GENOMIC DNA]</scope>
    <source>
        <strain evidence="1 2">Langford 1</strain>
    </source>
</reference>
<dbReference type="KEGG" id="mha:HF1_13670"/>
<organism evidence="1 2">
    <name type="scientific">Mycoplasma haemofelis (strain Langford 1)</name>
    <name type="common">Haemobartonella felis</name>
    <dbReference type="NCBI Taxonomy" id="941640"/>
    <lineage>
        <taxon>Bacteria</taxon>
        <taxon>Bacillati</taxon>
        <taxon>Mycoplasmatota</taxon>
        <taxon>Mollicutes</taxon>
        <taxon>Mycoplasmataceae</taxon>
        <taxon>Mycoplasma</taxon>
    </lineage>
</organism>
<sequence length="205" mass="23016">MSSILKMVIPMGAVGSAGGAYLIYDHVPKEGESLRDRLVKEYSEKPYKVLTSSDGEWIEVKKIYKKSKDKISEVDENQLISWCEDNLKSSEYSDGVYGNVKKWCVIKTSSILQELGSKAISTEDSANNVDSEWSKAWERYNTDKGKSENAALQIEDAKFKEATEATKGKAAMKVWCGTIYKKQMYHEDAESSLALAMKWCVKPIA</sequence>
<dbReference type="HOGENOM" id="CLU_113690_0_0_14"/>
<dbReference type="OrthoDB" id="9803749at2"/>
<proteinExistence type="predicted"/>
<gene>
    <name evidence="1" type="ORF">HF1_13670</name>
</gene>
<dbReference type="AlphaFoldDB" id="E8ZJQ4"/>
<accession>E8ZJQ4</accession>
<name>E8ZJQ4_MYCHL</name>
<evidence type="ECO:0000313" key="2">
    <source>
        <dbReference type="Proteomes" id="UP000008637"/>
    </source>
</evidence>
<evidence type="ECO:0000313" key="1">
    <source>
        <dbReference type="EMBL" id="CBY93375.1"/>
    </source>
</evidence>
<dbReference type="Proteomes" id="UP000008637">
    <property type="component" value="Chromosome"/>
</dbReference>
<protein>
    <submittedName>
        <fullName evidence="1">Uncharacterized protein</fullName>
    </submittedName>
</protein>